<dbReference type="RefSeq" id="WP_087346707.1">
    <property type="nucleotide sequence ID" value="NZ_JAKNHQ010000001.1"/>
</dbReference>
<dbReference type="EC" id="3.1.3.48" evidence="2"/>
<dbReference type="CDD" id="cd16343">
    <property type="entry name" value="LMWPTP"/>
    <property type="match status" value="1"/>
</dbReference>
<evidence type="ECO:0000313" key="7">
    <source>
        <dbReference type="EMBL" id="MCG4609529.1"/>
    </source>
</evidence>
<keyword evidence="8" id="KW-1185">Reference proteome</keyword>
<dbReference type="InterPro" id="IPR023485">
    <property type="entry name" value="Ptyr_pPase"/>
</dbReference>
<dbReference type="SUPFAM" id="SSF52788">
    <property type="entry name" value="Phosphotyrosine protein phosphatases I"/>
    <property type="match status" value="1"/>
</dbReference>
<comment type="caution">
    <text evidence="7">The sequence shown here is derived from an EMBL/GenBank/DDBJ whole genome shotgun (WGS) entry which is preliminary data.</text>
</comment>
<dbReference type="SMART" id="SM00226">
    <property type="entry name" value="LMWPc"/>
    <property type="match status" value="1"/>
</dbReference>
<organism evidence="7 8">
    <name type="scientific">Anaeromassilibacillus senegalensis</name>
    <dbReference type="NCBI Taxonomy" id="1673717"/>
    <lineage>
        <taxon>Bacteria</taxon>
        <taxon>Bacillati</taxon>
        <taxon>Bacillota</taxon>
        <taxon>Clostridia</taxon>
        <taxon>Eubacteriales</taxon>
        <taxon>Acutalibacteraceae</taxon>
        <taxon>Anaeromassilibacillus</taxon>
    </lineage>
</organism>
<dbReference type="Pfam" id="PF01451">
    <property type="entry name" value="LMWPc"/>
    <property type="match status" value="1"/>
</dbReference>
<dbReference type="PANTHER" id="PTHR11717">
    <property type="entry name" value="LOW MOLECULAR WEIGHT PROTEIN TYROSINE PHOSPHATASE"/>
    <property type="match status" value="1"/>
</dbReference>
<name>A0ABS9MFG0_9FIRM</name>
<dbReference type="PRINTS" id="PR00719">
    <property type="entry name" value="LMWPTPASE"/>
</dbReference>
<proteinExistence type="inferred from homology"/>
<evidence type="ECO:0000256" key="1">
    <source>
        <dbReference type="ARBA" id="ARBA00011063"/>
    </source>
</evidence>
<evidence type="ECO:0000313" key="8">
    <source>
        <dbReference type="Proteomes" id="UP001298681"/>
    </source>
</evidence>
<feature type="domain" description="Phosphotyrosine protein phosphatase I" evidence="6">
    <location>
        <begin position="2"/>
        <end position="147"/>
    </location>
</feature>
<evidence type="ECO:0000256" key="3">
    <source>
        <dbReference type="ARBA" id="ARBA00022801"/>
    </source>
</evidence>
<keyword evidence="3" id="KW-0378">Hydrolase</keyword>
<keyword evidence="4" id="KW-0904">Protein phosphatase</keyword>
<dbReference type="EMBL" id="JAKNHQ010000001">
    <property type="protein sequence ID" value="MCG4609529.1"/>
    <property type="molecule type" value="Genomic_DNA"/>
</dbReference>
<comment type="similarity">
    <text evidence="1">Belongs to the low molecular weight phosphotyrosine protein phosphatase family.</text>
</comment>
<accession>A0ABS9MFG0</accession>
<dbReference type="InterPro" id="IPR050438">
    <property type="entry name" value="LMW_PTPase"/>
</dbReference>
<dbReference type="InterPro" id="IPR036196">
    <property type="entry name" value="Ptyr_pPase_sf"/>
</dbReference>
<gene>
    <name evidence="7" type="ORF">L0P57_01040</name>
</gene>
<dbReference type="PANTHER" id="PTHR11717:SF7">
    <property type="entry name" value="LOW MOLECULAR WEIGHT PHOSPHOTYROSINE PROTEIN PHOSPHATASE"/>
    <property type="match status" value="1"/>
</dbReference>
<evidence type="ECO:0000259" key="6">
    <source>
        <dbReference type="SMART" id="SM00226"/>
    </source>
</evidence>
<dbReference type="InterPro" id="IPR017867">
    <property type="entry name" value="Tyr_phospatase_low_mol_wt"/>
</dbReference>
<reference evidence="7 8" key="1">
    <citation type="submission" date="2022-01" db="EMBL/GenBank/DDBJ databases">
        <title>Collection of gut derived symbiotic bacterial strains cultured from healthy donors.</title>
        <authorList>
            <person name="Lin H."/>
            <person name="Kohout C."/>
            <person name="Waligurski E."/>
            <person name="Pamer E.G."/>
        </authorList>
    </citation>
    <scope>NUCLEOTIDE SEQUENCE [LARGE SCALE GENOMIC DNA]</scope>
    <source>
        <strain evidence="7 8">DFI.7.58</strain>
    </source>
</reference>
<comment type="catalytic activity">
    <reaction evidence="5">
        <text>O-phospho-L-tyrosyl-[protein] + H2O = L-tyrosyl-[protein] + phosphate</text>
        <dbReference type="Rhea" id="RHEA:10684"/>
        <dbReference type="Rhea" id="RHEA-COMP:10136"/>
        <dbReference type="Rhea" id="RHEA-COMP:20101"/>
        <dbReference type="ChEBI" id="CHEBI:15377"/>
        <dbReference type="ChEBI" id="CHEBI:43474"/>
        <dbReference type="ChEBI" id="CHEBI:46858"/>
        <dbReference type="ChEBI" id="CHEBI:61978"/>
        <dbReference type="EC" id="3.1.3.48"/>
    </reaction>
</comment>
<dbReference type="Proteomes" id="UP001298681">
    <property type="component" value="Unassembled WGS sequence"/>
</dbReference>
<dbReference type="Gene3D" id="3.40.50.2300">
    <property type="match status" value="1"/>
</dbReference>
<evidence type="ECO:0000256" key="2">
    <source>
        <dbReference type="ARBA" id="ARBA00013064"/>
    </source>
</evidence>
<sequence length="159" mass="18132">MIRILFLCHGNICRSPMAEFIMKDLVKKAGLEQSIQIESAATSTEEIGNPVYPPARRKLSEHGIDCSGKRARQLLNSDYEKYDLLIGMDRANLRSMYRICGGDFADKMHLLMDFTHRPGEVADPWYTDDFDTTWRDVEEGCRGLLHHIQLQSAIHGGDF</sequence>
<evidence type="ECO:0000256" key="4">
    <source>
        <dbReference type="ARBA" id="ARBA00022912"/>
    </source>
</evidence>
<evidence type="ECO:0000256" key="5">
    <source>
        <dbReference type="ARBA" id="ARBA00051722"/>
    </source>
</evidence>
<protein>
    <recommendedName>
        <fullName evidence="2">protein-tyrosine-phosphatase</fullName>
        <ecNumber evidence="2">3.1.3.48</ecNumber>
    </recommendedName>
</protein>